<dbReference type="Proteomes" id="UP000688137">
    <property type="component" value="Unassembled WGS sequence"/>
</dbReference>
<evidence type="ECO:0000313" key="2">
    <source>
        <dbReference type="Proteomes" id="UP000688137"/>
    </source>
</evidence>
<sequence length="85" mass="9984">MVLLTKSDIIRKQINKNSNQETKSRKRVDGNNKYKYNKYKKIQQYKTNHSPHNTNQYLLSKFIEQPSTSLSAPQSILDILLFSKP</sequence>
<accession>A0A8S1LDP0</accession>
<name>A0A8S1LDP0_PARPR</name>
<keyword evidence="2" id="KW-1185">Reference proteome</keyword>
<dbReference type="EMBL" id="CAJJDM010000037">
    <property type="protein sequence ID" value="CAD8065870.1"/>
    <property type="molecule type" value="Genomic_DNA"/>
</dbReference>
<dbReference type="AlphaFoldDB" id="A0A8S1LDP0"/>
<evidence type="ECO:0000313" key="1">
    <source>
        <dbReference type="EMBL" id="CAD8065870.1"/>
    </source>
</evidence>
<reference evidence="1" key="1">
    <citation type="submission" date="2021-01" db="EMBL/GenBank/DDBJ databases">
        <authorList>
            <consortium name="Genoscope - CEA"/>
            <person name="William W."/>
        </authorList>
    </citation>
    <scope>NUCLEOTIDE SEQUENCE</scope>
</reference>
<comment type="caution">
    <text evidence="1">The sequence shown here is derived from an EMBL/GenBank/DDBJ whole genome shotgun (WGS) entry which is preliminary data.</text>
</comment>
<organism evidence="1 2">
    <name type="scientific">Paramecium primaurelia</name>
    <dbReference type="NCBI Taxonomy" id="5886"/>
    <lineage>
        <taxon>Eukaryota</taxon>
        <taxon>Sar</taxon>
        <taxon>Alveolata</taxon>
        <taxon>Ciliophora</taxon>
        <taxon>Intramacronucleata</taxon>
        <taxon>Oligohymenophorea</taxon>
        <taxon>Peniculida</taxon>
        <taxon>Parameciidae</taxon>
        <taxon>Paramecium</taxon>
    </lineage>
</organism>
<proteinExistence type="predicted"/>
<gene>
    <name evidence="1" type="ORF">PPRIM_AZ9-3.1.T0380152</name>
</gene>
<protein>
    <submittedName>
        <fullName evidence="1">Uncharacterized protein</fullName>
    </submittedName>
</protein>